<evidence type="ECO:0000259" key="2">
    <source>
        <dbReference type="Pfam" id="PF12850"/>
    </source>
</evidence>
<dbReference type="AlphaFoldDB" id="A0A179BM14"/>
<keyword evidence="4" id="KW-1185">Reference proteome</keyword>
<dbReference type="Pfam" id="PF12850">
    <property type="entry name" value="Metallophos_2"/>
    <property type="match status" value="1"/>
</dbReference>
<evidence type="ECO:0000313" key="3">
    <source>
        <dbReference type="EMBL" id="OAP92702.1"/>
    </source>
</evidence>
<comment type="similarity">
    <text evidence="1">Belongs to the metallophosphoesterase superfamily. YfcE family.</text>
</comment>
<proteinExistence type="inferred from homology"/>
<feature type="domain" description="Calcineurin-like phosphoesterase" evidence="2">
    <location>
        <begin position="1"/>
        <end position="135"/>
    </location>
</feature>
<sequence length="187" mass="21129">MRTFFTSDSHFGHDNIIRHCKRPFQDGAQMDRALMDAWNSVVSPGDVVYHLGDFSLRPAETIQGLLKNLHGTKHLIVGNHDRTTGMEGCRLQGWASMREMAKISVDGQSVFLCHYPMREWPGMWQGTVHLYGHVHGNLQPMPGSMEVSADVWGGKPVQMAEILGAVALFDAESEKQQRKSLRLRDWD</sequence>
<accession>A0A179BM14</accession>
<dbReference type="SUPFAM" id="SSF56300">
    <property type="entry name" value="Metallo-dependent phosphatases"/>
    <property type="match status" value="1"/>
</dbReference>
<gene>
    <name evidence="3" type="ORF">A4H96_03320</name>
</gene>
<evidence type="ECO:0000256" key="1">
    <source>
        <dbReference type="ARBA" id="ARBA00008950"/>
    </source>
</evidence>
<name>A0A179BM14_ACIFR</name>
<organism evidence="3 4">
    <name type="scientific">Acidithiobacillus ferrooxidans</name>
    <name type="common">Thiobacillus ferrooxidans</name>
    <dbReference type="NCBI Taxonomy" id="920"/>
    <lineage>
        <taxon>Bacteria</taxon>
        <taxon>Pseudomonadati</taxon>
        <taxon>Pseudomonadota</taxon>
        <taxon>Acidithiobacillia</taxon>
        <taxon>Acidithiobacillales</taxon>
        <taxon>Acidithiobacillaceae</taxon>
        <taxon>Acidithiobacillus</taxon>
    </lineage>
</organism>
<reference evidence="3 4" key="1">
    <citation type="submission" date="2016-04" db="EMBL/GenBank/DDBJ databases">
        <title>Acidithiobacillus ferrooxidans genome sequencing and assembly.</title>
        <authorList>
            <person name="Zhou Z."/>
        </authorList>
    </citation>
    <scope>NUCLEOTIDE SEQUENCE [LARGE SCALE GENOMIC DNA]</scope>
    <source>
        <strain evidence="3 4">BY0502</strain>
    </source>
</reference>
<evidence type="ECO:0000313" key="4">
    <source>
        <dbReference type="Proteomes" id="UP000078302"/>
    </source>
</evidence>
<dbReference type="InterPro" id="IPR029052">
    <property type="entry name" value="Metallo-depent_PP-like"/>
</dbReference>
<dbReference type="EMBL" id="LVXZ01000032">
    <property type="protein sequence ID" value="OAP92702.1"/>
    <property type="molecule type" value="Genomic_DNA"/>
</dbReference>
<dbReference type="Proteomes" id="UP000078302">
    <property type="component" value="Unassembled WGS sequence"/>
</dbReference>
<dbReference type="InterPro" id="IPR024654">
    <property type="entry name" value="Calcineurin-like_PHP_lpxH"/>
</dbReference>
<protein>
    <recommendedName>
        <fullName evidence="2">Calcineurin-like phosphoesterase domain-containing protein</fullName>
    </recommendedName>
</protein>
<dbReference type="Gene3D" id="3.60.21.10">
    <property type="match status" value="1"/>
</dbReference>
<dbReference type="RefSeq" id="WP_081257995.1">
    <property type="nucleotide sequence ID" value="NZ_LVXZ01000032.1"/>
</dbReference>
<comment type="caution">
    <text evidence="3">The sequence shown here is derived from an EMBL/GenBank/DDBJ whole genome shotgun (WGS) entry which is preliminary data.</text>
</comment>